<dbReference type="AlphaFoldDB" id="A0A6A6XWJ3"/>
<sequence length="119" mass="13235">MPCLPPIYISCLQPSSSIPLPLHPSHLTRSRPQPLSTTMSAPHPPQFEIVKAFPPRGEWRLFRLVSHSTFTCHRCGGEKKSKMVSFHKEDWENVHCNGCYGYVLSGRAAESSTDTGLAS</sequence>
<keyword evidence="3" id="KW-1185">Reference proteome</keyword>
<dbReference type="OrthoDB" id="3776781at2759"/>
<reference evidence="2" key="1">
    <citation type="journal article" date="2020" name="Stud. Mycol.">
        <title>101 Dothideomycetes genomes: a test case for predicting lifestyles and emergence of pathogens.</title>
        <authorList>
            <person name="Haridas S."/>
            <person name="Albert R."/>
            <person name="Binder M."/>
            <person name="Bloem J."/>
            <person name="Labutti K."/>
            <person name="Salamov A."/>
            <person name="Andreopoulos B."/>
            <person name="Baker S."/>
            <person name="Barry K."/>
            <person name="Bills G."/>
            <person name="Bluhm B."/>
            <person name="Cannon C."/>
            <person name="Castanera R."/>
            <person name="Culley D."/>
            <person name="Daum C."/>
            <person name="Ezra D."/>
            <person name="Gonzalez J."/>
            <person name="Henrissat B."/>
            <person name="Kuo A."/>
            <person name="Liang C."/>
            <person name="Lipzen A."/>
            <person name="Lutzoni F."/>
            <person name="Magnuson J."/>
            <person name="Mondo S."/>
            <person name="Nolan M."/>
            <person name="Ohm R."/>
            <person name="Pangilinan J."/>
            <person name="Park H.-J."/>
            <person name="Ramirez L."/>
            <person name="Alfaro M."/>
            <person name="Sun H."/>
            <person name="Tritt A."/>
            <person name="Yoshinaga Y."/>
            <person name="Zwiers L.-H."/>
            <person name="Turgeon B."/>
            <person name="Goodwin S."/>
            <person name="Spatafora J."/>
            <person name="Crous P."/>
            <person name="Grigoriev I."/>
        </authorList>
    </citation>
    <scope>NUCLEOTIDE SEQUENCE</scope>
    <source>
        <strain evidence="2">CBS 109.77</strain>
    </source>
</reference>
<dbReference type="EMBL" id="MU001755">
    <property type="protein sequence ID" value="KAF2799967.1"/>
    <property type="molecule type" value="Genomic_DNA"/>
</dbReference>
<proteinExistence type="predicted"/>
<protein>
    <submittedName>
        <fullName evidence="2">Uncharacterized protein</fullName>
    </submittedName>
</protein>
<feature type="compositionally biased region" description="Polar residues" evidence="1">
    <location>
        <begin position="30"/>
        <end position="40"/>
    </location>
</feature>
<accession>A0A6A6XWJ3</accession>
<dbReference type="Proteomes" id="UP000799757">
    <property type="component" value="Unassembled WGS sequence"/>
</dbReference>
<evidence type="ECO:0000313" key="2">
    <source>
        <dbReference type="EMBL" id="KAF2799967.1"/>
    </source>
</evidence>
<name>A0A6A6XWJ3_9PLEO</name>
<evidence type="ECO:0000313" key="3">
    <source>
        <dbReference type="Proteomes" id="UP000799757"/>
    </source>
</evidence>
<gene>
    <name evidence="2" type="ORF">K505DRAFT_36473</name>
</gene>
<organism evidence="2 3">
    <name type="scientific">Melanomma pulvis-pyrius CBS 109.77</name>
    <dbReference type="NCBI Taxonomy" id="1314802"/>
    <lineage>
        <taxon>Eukaryota</taxon>
        <taxon>Fungi</taxon>
        <taxon>Dikarya</taxon>
        <taxon>Ascomycota</taxon>
        <taxon>Pezizomycotina</taxon>
        <taxon>Dothideomycetes</taxon>
        <taxon>Pleosporomycetidae</taxon>
        <taxon>Pleosporales</taxon>
        <taxon>Melanommataceae</taxon>
        <taxon>Melanomma</taxon>
    </lineage>
</organism>
<evidence type="ECO:0000256" key="1">
    <source>
        <dbReference type="SAM" id="MobiDB-lite"/>
    </source>
</evidence>
<feature type="region of interest" description="Disordered" evidence="1">
    <location>
        <begin position="22"/>
        <end position="43"/>
    </location>
</feature>